<dbReference type="PANTHER" id="PTHR12143:SF39">
    <property type="entry name" value="SECRETED PROTEIN"/>
    <property type="match status" value="1"/>
</dbReference>
<dbReference type="Pfam" id="PF17678">
    <property type="entry name" value="Glyco_hydro_92N"/>
    <property type="match status" value="1"/>
</dbReference>
<dbReference type="GO" id="GO:0000224">
    <property type="term" value="F:peptide-N4-(N-acetyl-beta-glucosaminyl)asparagine amidase activity"/>
    <property type="evidence" value="ECO:0007669"/>
    <property type="project" value="TreeGrafter"/>
</dbReference>
<dbReference type="NCBIfam" id="TIGR01180">
    <property type="entry name" value="aman2_put"/>
    <property type="match status" value="1"/>
</dbReference>
<dbReference type="PATRIC" id="fig|1492898.3.peg.1163"/>
<dbReference type="AlphaFoldDB" id="A0A172U2T0"/>
<dbReference type="EMBL" id="CP011390">
    <property type="protein sequence ID" value="ANE53333.1"/>
    <property type="molecule type" value="Genomic_DNA"/>
</dbReference>
<dbReference type="Gene3D" id="2.70.98.10">
    <property type="match status" value="1"/>
</dbReference>
<feature type="domain" description="Glycosyl hydrolase family 92" evidence="4">
    <location>
        <begin position="286"/>
        <end position="746"/>
    </location>
</feature>
<dbReference type="STRING" id="1492898.SY85_05345"/>
<dbReference type="PANTHER" id="PTHR12143">
    <property type="entry name" value="PEPTIDE N-GLYCANASE PNGASE -RELATED"/>
    <property type="match status" value="1"/>
</dbReference>
<reference evidence="6 7" key="2">
    <citation type="journal article" date="2016" name="Int. J. Syst. Evol. Microbiol.">
        <title>Flavisolibacter tropicus sp. nov., isolated from tropical soil.</title>
        <authorList>
            <person name="Lee J.J."/>
            <person name="Kang M.S."/>
            <person name="Kim G.S."/>
            <person name="Lee C.S."/>
            <person name="Lim S."/>
            <person name="Lee J."/>
            <person name="Roh S.H."/>
            <person name="Kang H."/>
            <person name="Ha J.M."/>
            <person name="Bae S."/>
            <person name="Jung H.Y."/>
            <person name="Kim M.K."/>
        </authorList>
    </citation>
    <scope>NUCLEOTIDE SEQUENCE [LARGE SCALE GENOMIC DNA]</scope>
    <source>
        <strain evidence="6 7">LCS9</strain>
    </source>
</reference>
<dbReference type="GO" id="GO:0006516">
    <property type="term" value="P:glycoprotein catabolic process"/>
    <property type="evidence" value="ECO:0007669"/>
    <property type="project" value="TreeGrafter"/>
</dbReference>
<dbReference type="InterPro" id="IPR050883">
    <property type="entry name" value="PNGase"/>
</dbReference>
<dbReference type="FunFam" id="1.20.1050.60:FF:000001">
    <property type="entry name" value="Putative alpha-1,2-mannosidase"/>
    <property type="match status" value="1"/>
</dbReference>
<evidence type="ECO:0000256" key="1">
    <source>
        <dbReference type="ARBA" id="ARBA00001913"/>
    </source>
</evidence>
<dbReference type="GO" id="GO:0005975">
    <property type="term" value="P:carbohydrate metabolic process"/>
    <property type="evidence" value="ECO:0007669"/>
    <property type="project" value="InterPro"/>
</dbReference>
<reference evidence="7" key="1">
    <citation type="submission" date="2015-01" db="EMBL/GenBank/DDBJ databases">
        <title>Flavisolibacter sp./LCS9/ whole genome sequencing.</title>
        <authorList>
            <person name="Kim M.K."/>
            <person name="Srinivasan S."/>
            <person name="Lee J.-J."/>
        </authorList>
    </citation>
    <scope>NUCLEOTIDE SEQUENCE [LARGE SCALE GENOMIC DNA]</scope>
    <source>
        <strain evidence="7">LCS9</strain>
    </source>
</reference>
<dbReference type="InterPro" id="IPR041371">
    <property type="entry name" value="GH92_N"/>
</dbReference>
<gene>
    <name evidence="6" type="ORF">SY85_05345</name>
</gene>
<keyword evidence="7" id="KW-1185">Reference proteome</keyword>
<accession>A0A172U2T0</accession>
<evidence type="ECO:0000313" key="7">
    <source>
        <dbReference type="Proteomes" id="UP000077177"/>
    </source>
</evidence>
<dbReference type="OrthoDB" id="9804511at2"/>
<dbReference type="Gene3D" id="1.20.1610.10">
    <property type="entry name" value="alpha-1,2-mannosidases domains"/>
    <property type="match status" value="1"/>
</dbReference>
<evidence type="ECO:0000256" key="3">
    <source>
        <dbReference type="ARBA" id="ARBA00022837"/>
    </source>
</evidence>
<dbReference type="SUPFAM" id="SSF48208">
    <property type="entry name" value="Six-hairpin glycosidases"/>
    <property type="match status" value="1"/>
</dbReference>
<dbReference type="GO" id="GO:0005829">
    <property type="term" value="C:cytosol"/>
    <property type="evidence" value="ECO:0007669"/>
    <property type="project" value="TreeGrafter"/>
</dbReference>
<dbReference type="KEGG" id="fla:SY85_05345"/>
<evidence type="ECO:0000259" key="4">
    <source>
        <dbReference type="Pfam" id="PF07971"/>
    </source>
</evidence>
<dbReference type="FunFam" id="3.30.2080.10:FF:000001">
    <property type="entry name" value="Alpha-1,2-mannosidase subfamily"/>
    <property type="match status" value="1"/>
</dbReference>
<dbReference type="Pfam" id="PF07971">
    <property type="entry name" value="Glyco_hydro_92"/>
    <property type="match status" value="1"/>
</dbReference>
<dbReference type="InterPro" id="IPR005887">
    <property type="entry name" value="GH92_a_mannosidase_put"/>
</dbReference>
<dbReference type="InterPro" id="IPR012939">
    <property type="entry name" value="Glyco_hydro_92"/>
</dbReference>
<evidence type="ECO:0000313" key="6">
    <source>
        <dbReference type="EMBL" id="ANE53333.1"/>
    </source>
</evidence>
<dbReference type="Proteomes" id="UP000077177">
    <property type="component" value="Chromosome"/>
</dbReference>
<comment type="cofactor">
    <cofactor evidence="1">
        <name>Ca(2+)</name>
        <dbReference type="ChEBI" id="CHEBI:29108"/>
    </cofactor>
</comment>
<dbReference type="Gene3D" id="3.30.2080.10">
    <property type="entry name" value="GH92 mannosidase domain"/>
    <property type="match status" value="1"/>
</dbReference>
<organism evidence="6 7">
    <name type="scientific">Flavisolibacter tropicus</name>
    <dbReference type="NCBI Taxonomy" id="1492898"/>
    <lineage>
        <taxon>Bacteria</taxon>
        <taxon>Pseudomonadati</taxon>
        <taxon>Bacteroidota</taxon>
        <taxon>Chitinophagia</taxon>
        <taxon>Chitinophagales</taxon>
        <taxon>Chitinophagaceae</taxon>
        <taxon>Flavisolibacter</taxon>
    </lineage>
</organism>
<evidence type="ECO:0000256" key="2">
    <source>
        <dbReference type="ARBA" id="ARBA00011245"/>
    </source>
</evidence>
<evidence type="ECO:0008006" key="8">
    <source>
        <dbReference type="Google" id="ProtNLM"/>
    </source>
</evidence>
<protein>
    <recommendedName>
        <fullName evidence="8">Sugar hydrolase</fullName>
    </recommendedName>
</protein>
<dbReference type="GO" id="GO:0030246">
    <property type="term" value="F:carbohydrate binding"/>
    <property type="evidence" value="ECO:0007669"/>
    <property type="project" value="InterPro"/>
</dbReference>
<evidence type="ECO:0000259" key="5">
    <source>
        <dbReference type="Pfam" id="PF17678"/>
    </source>
</evidence>
<sequence length="764" mass="85424">MRKRAIGLQAVVNPLGLIIFSFSTLVSFSQAGKKQSFTEYVDPFIGTAEHGHVFLGANVPAGAVQLGPSNIIQTWDKFNGWDWCSGYNYSSKEILGFTHTHLSGTGIGDLNDILILPANGSLQLEKMKIEDPASGYGSSFSHKNETCKPGYYRVYLDKYKVDAQLTATERVGFHQYKYEKTDNAHLLIDLSFGMGWDAPVDTYIEKLNDSTFTGYRFSKGWARDQRVYFAIKLSQPVTKFSFYDSTTSIAGNKAKGKFVKAALYFNATANPKMGVKVGLSAVSAANALGNIKAEVSGWDFEKIKNQAADKWNKELGKIEIEADRKIKTIFYSALFHSLFAPSIFNDHNGDYLGADLKPHSNPGYTTYNLFSLWDTYRGLHPLATIIQPEKVSDYINTFLAIYKEQGKLPVWHFQGNETNTMIGYPAVPVIADAILKGFKGFDVNLAYEAMKHSAMQQKDGIQFIQKLQFIPADSVAESVAKAQEYAIGDYAIAQVAKKLNKQDDYRYFSQRAELYKLYFDPSTGFMRGRLSKETWRSPFNPFSALHRQNDYCEGNAWQYTWLVPHDANGLIELMGGEQTFIKKLDSLFSATPVLNESSSPDISGMIGQYAQGNEPNHHITYLYAYAGQPWKTAEKIRQIADSFYTAQPNGLCGNDDAGEMSTWYVLSTMGLYPVNPVSGTYVMGSPLINKAVIHSGKKPFTIKVENNSKANLYIQSMTLNGKPYPYSYLLHKDIVAGGELVIKMGNKPGEKWGIDKKYRPGFQF</sequence>
<name>A0A172U2T0_9BACT</name>
<dbReference type="Gene3D" id="1.20.1050.60">
    <property type="entry name" value="alpha-1,2-mannosidase"/>
    <property type="match status" value="1"/>
</dbReference>
<feature type="domain" description="Glycosyl hydrolase family 92 N-terminal" evidence="5">
    <location>
        <begin position="40"/>
        <end position="280"/>
    </location>
</feature>
<keyword evidence="3" id="KW-0106">Calcium</keyword>
<dbReference type="InterPro" id="IPR008928">
    <property type="entry name" value="6-hairpin_glycosidase_sf"/>
</dbReference>
<comment type="subunit">
    <text evidence="2">Monomer.</text>
</comment>
<proteinExistence type="predicted"/>
<dbReference type="InterPro" id="IPR014718">
    <property type="entry name" value="GH-type_carb-bd"/>
</dbReference>